<proteinExistence type="inferred from homology"/>
<dbReference type="RefSeq" id="XP_018390143.1">
    <property type="nucleotide sequence ID" value="XM_018524333.1"/>
</dbReference>
<sequence>MSYTIVLFVTRNPNLTSEEFRDHYEHTHIPLAHSLLATCWPIEFKRRYLARISRKGFGGPANPDRPPLMLRGEMMELDCDCIAEMTFDSERRFQEFYKKIYAKENAAILARDEEKFLQKGKTRVIVVGETWSTDEHGATTSEMGYVCKNERSDSEASGSGGS</sequence>
<dbReference type="GeneID" id="29109927"/>
<evidence type="ECO:0000259" key="2">
    <source>
        <dbReference type="Pfam" id="PF07110"/>
    </source>
</evidence>
<dbReference type="InterPro" id="IPR009799">
    <property type="entry name" value="EthD_dom"/>
</dbReference>
<dbReference type="Pfam" id="PF07110">
    <property type="entry name" value="EthD"/>
    <property type="match status" value="1"/>
</dbReference>
<evidence type="ECO:0000256" key="1">
    <source>
        <dbReference type="ARBA" id="ARBA00005986"/>
    </source>
</evidence>
<name>A0A177E0H9_ALTAL</name>
<dbReference type="Proteomes" id="UP000077248">
    <property type="component" value="Unassembled WGS sequence"/>
</dbReference>
<evidence type="ECO:0000313" key="3">
    <source>
        <dbReference type="EMBL" id="OAG24722.1"/>
    </source>
</evidence>
<dbReference type="VEuPathDB" id="FungiDB:CC77DRAFT_1017067"/>
<feature type="domain" description="EthD" evidence="2">
    <location>
        <begin position="12"/>
        <end position="118"/>
    </location>
</feature>
<gene>
    <name evidence="3" type="ORF">CC77DRAFT_1017067</name>
</gene>
<dbReference type="GO" id="GO:0016491">
    <property type="term" value="F:oxidoreductase activity"/>
    <property type="evidence" value="ECO:0007669"/>
    <property type="project" value="InterPro"/>
</dbReference>
<dbReference type="KEGG" id="aalt:CC77DRAFT_1017067"/>
<dbReference type="OMA" id="IIYAYRK"/>
<protein>
    <recommendedName>
        <fullName evidence="2">EthD domain-containing protein</fullName>
    </recommendedName>
</protein>
<dbReference type="EMBL" id="KV441471">
    <property type="protein sequence ID" value="OAG24722.1"/>
    <property type="molecule type" value="Genomic_DNA"/>
</dbReference>
<evidence type="ECO:0000313" key="4">
    <source>
        <dbReference type="Proteomes" id="UP000077248"/>
    </source>
</evidence>
<reference evidence="3 4" key="1">
    <citation type="submission" date="2016-05" db="EMBL/GenBank/DDBJ databases">
        <title>Comparative analysis of secretome profiles of manganese(II)-oxidizing ascomycete fungi.</title>
        <authorList>
            <consortium name="DOE Joint Genome Institute"/>
            <person name="Zeiner C.A."/>
            <person name="Purvine S.O."/>
            <person name="Zink E.M."/>
            <person name="Wu S."/>
            <person name="Pasa-Tolic L."/>
            <person name="Chaput D.L."/>
            <person name="Haridas S."/>
            <person name="Grigoriev I.V."/>
            <person name="Santelli C.M."/>
            <person name="Hansel C.M."/>
        </authorList>
    </citation>
    <scope>NUCLEOTIDE SEQUENCE [LARGE SCALE GENOMIC DNA]</scope>
    <source>
        <strain evidence="3 4">SRC1lrK2f</strain>
    </source>
</reference>
<dbReference type="SUPFAM" id="SSF54909">
    <property type="entry name" value="Dimeric alpha+beta barrel"/>
    <property type="match status" value="1"/>
</dbReference>
<comment type="similarity">
    <text evidence="1">Belongs to the tpcK family.</text>
</comment>
<keyword evidence="4" id="KW-1185">Reference proteome</keyword>
<dbReference type="InterPro" id="IPR011008">
    <property type="entry name" value="Dimeric_a/b-barrel"/>
</dbReference>
<accession>A0A177E0H9</accession>
<organism evidence="3 4">
    <name type="scientific">Alternaria alternata</name>
    <name type="common">Alternaria rot fungus</name>
    <name type="synonym">Torula alternata</name>
    <dbReference type="NCBI Taxonomy" id="5599"/>
    <lineage>
        <taxon>Eukaryota</taxon>
        <taxon>Fungi</taxon>
        <taxon>Dikarya</taxon>
        <taxon>Ascomycota</taxon>
        <taxon>Pezizomycotina</taxon>
        <taxon>Dothideomycetes</taxon>
        <taxon>Pleosporomycetidae</taxon>
        <taxon>Pleosporales</taxon>
        <taxon>Pleosporineae</taxon>
        <taxon>Pleosporaceae</taxon>
        <taxon>Alternaria</taxon>
        <taxon>Alternaria sect. Alternaria</taxon>
        <taxon>Alternaria alternata complex</taxon>
    </lineage>
</organism>
<dbReference type="Gene3D" id="3.30.70.100">
    <property type="match status" value="1"/>
</dbReference>
<dbReference type="AlphaFoldDB" id="A0A177E0H9"/>